<feature type="coiled-coil region" evidence="1">
    <location>
        <begin position="60"/>
        <end position="87"/>
    </location>
</feature>
<proteinExistence type="predicted"/>
<dbReference type="InterPro" id="IPR036680">
    <property type="entry name" value="SPOR-like_sf"/>
</dbReference>
<organism evidence="4 5">
    <name type="scientific">Candidatus Accumulibacter vicinus</name>
    <dbReference type="NCBI Taxonomy" id="2954382"/>
    <lineage>
        <taxon>Bacteria</taxon>
        <taxon>Pseudomonadati</taxon>
        <taxon>Pseudomonadota</taxon>
        <taxon>Betaproteobacteria</taxon>
        <taxon>Candidatus Accumulibacter</taxon>
    </lineage>
</organism>
<dbReference type="PROSITE" id="PS51724">
    <property type="entry name" value="SPOR"/>
    <property type="match status" value="1"/>
</dbReference>
<feature type="domain" description="SPOR" evidence="3">
    <location>
        <begin position="390"/>
        <end position="471"/>
    </location>
</feature>
<keyword evidence="1" id="KW-0175">Coiled coil</keyword>
<dbReference type="GO" id="GO:0042834">
    <property type="term" value="F:peptidoglycan binding"/>
    <property type="evidence" value="ECO:0007669"/>
    <property type="project" value="InterPro"/>
</dbReference>
<feature type="coiled-coil region" evidence="1">
    <location>
        <begin position="348"/>
        <end position="375"/>
    </location>
</feature>
<dbReference type="Pfam" id="PF05036">
    <property type="entry name" value="SPOR"/>
    <property type="match status" value="1"/>
</dbReference>
<evidence type="ECO:0000313" key="5">
    <source>
        <dbReference type="Proteomes" id="UP000019812"/>
    </source>
</evidence>
<dbReference type="EMBL" id="JDSS02000006">
    <property type="protein sequence ID" value="KFB69978.1"/>
    <property type="molecule type" value="Genomic_DNA"/>
</dbReference>
<evidence type="ECO:0000256" key="2">
    <source>
        <dbReference type="SAM" id="MobiDB-lite"/>
    </source>
</evidence>
<dbReference type="Proteomes" id="UP000019812">
    <property type="component" value="Unassembled WGS sequence"/>
</dbReference>
<dbReference type="STRING" id="1457154.CAPSK01_000376"/>
<feature type="coiled-coil region" evidence="1">
    <location>
        <begin position="203"/>
        <end position="230"/>
    </location>
</feature>
<evidence type="ECO:0000313" key="4">
    <source>
        <dbReference type="EMBL" id="KFB69978.1"/>
    </source>
</evidence>
<dbReference type="RefSeq" id="WP_034921397.1">
    <property type="nucleotide sequence ID" value="NZ_JDSS02000006.1"/>
</dbReference>
<protein>
    <recommendedName>
        <fullName evidence="3">SPOR domain-containing protein</fullName>
    </recommendedName>
</protein>
<dbReference type="AlphaFoldDB" id="A0A084Y5I4"/>
<gene>
    <name evidence="4" type="ORF">CAPSK01_000376</name>
</gene>
<sequence length="480" mass="52724">MTPTAELVLPNDVQPETVPTEPLDALATPTPAIEPRMAQLLELTQASGSSLMPKEINAQLDRLLRDYDELTALYAENNRRIDQELAEIRQSGGAVSSQVHQLGADLQQQGRSLAGHAAATEQRIDAVRGDARTWLADSEQRWNTQLATQNARISSDLAQLDAGLGSLHGLFKAQEQIIAEQRARLDQFDITYQLLDTATRGNKNRIEAVREQAEKQHAIVEARIEGLSALQREHHAEFQTLQSLVGVLQSETEHLDEKIGRVATALADHQGDTRDRFKWTHRAIAGLLLLTAVGFALVKWLPAFAPAGNESAMAQHQARITEVSGQVAALSAQETARQEHESRQQASIDQVSNQVSDLEKSLGDLRAAVQKLQVQGVGAGVVHDGQWLLAQNPKAYTVQLVTSPSQADMARFIDRNVKRLALDSLAFSVSTRAQRTDYQLFFGVFTTVTQARAAIAALPPELHVNGPWVRQFQSVQASLR</sequence>
<evidence type="ECO:0000256" key="1">
    <source>
        <dbReference type="SAM" id="Coils"/>
    </source>
</evidence>
<feature type="region of interest" description="Disordered" evidence="2">
    <location>
        <begin position="1"/>
        <end position="24"/>
    </location>
</feature>
<name>A0A084Y5I4_9PROT</name>
<evidence type="ECO:0000259" key="3">
    <source>
        <dbReference type="PROSITE" id="PS51724"/>
    </source>
</evidence>
<accession>A0A084Y5I4</accession>
<dbReference type="Gene3D" id="1.20.1170.10">
    <property type="match status" value="1"/>
</dbReference>
<comment type="caution">
    <text evidence="4">The sequence shown here is derived from an EMBL/GenBank/DDBJ whole genome shotgun (WGS) entry which is preliminary data.</text>
</comment>
<dbReference type="Gene3D" id="3.30.70.1070">
    <property type="entry name" value="Sporulation related repeat"/>
    <property type="match status" value="1"/>
</dbReference>
<reference evidence="4 5" key="1">
    <citation type="submission" date="2014-07" db="EMBL/GenBank/DDBJ databases">
        <title>Expanding our view of genomic diversity in Candidatus Accumulibacter clades.</title>
        <authorList>
            <person name="Skennerton C.T."/>
            <person name="Barr J.J."/>
            <person name="Slater F.R."/>
            <person name="Bond P.L."/>
            <person name="Tyson G.W."/>
        </authorList>
    </citation>
    <scope>NUCLEOTIDE SEQUENCE [LARGE SCALE GENOMIC DNA]</scope>
    <source>
        <strain evidence="5">SK-01</strain>
    </source>
</reference>
<dbReference type="InterPro" id="IPR007730">
    <property type="entry name" value="SPOR-like_dom"/>
</dbReference>